<keyword evidence="9" id="KW-1133">Transmembrane helix</keyword>
<accession>A0ABS5NXW0</accession>
<keyword evidence="6 11" id="KW-0418">Kinase</keyword>
<evidence type="ECO:0000256" key="9">
    <source>
        <dbReference type="SAM" id="Phobius"/>
    </source>
</evidence>
<sequence>MSLYYGELLYLYIAIEAAFFVQRHSFYIILGVYTIFSVITLLIHDSLTIASVLAVGFMSALLYLLWRKIGERAELLFVHNEVVLEYRQLKRKVLENESIARLEERTRISREIHDSVGHKLTAVLMQLEMMSMEVNDPRLVTIKKEVRDSLEEIRLAVRTLKQDEAAGLTSVLQLVRKLETESHISINFTTKHGILSAKLSNVQSIVLYRVLQEALTNAMRYAASREVIVTLGRTAVGHFHINIQNRINNAQPFQPGFGLQNMRERLEGIGGSVQAYQTEGYFIVDASFPLKGDGL</sequence>
<evidence type="ECO:0000256" key="1">
    <source>
        <dbReference type="ARBA" id="ARBA00000085"/>
    </source>
</evidence>
<keyword evidence="7" id="KW-0067">ATP-binding</keyword>
<feature type="domain" description="Signal transduction histidine kinase subgroup 3 dimerisation and phosphoacceptor" evidence="10">
    <location>
        <begin position="104"/>
        <end position="163"/>
    </location>
</feature>
<evidence type="ECO:0000256" key="7">
    <source>
        <dbReference type="ARBA" id="ARBA00022840"/>
    </source>
</evidence>
<dbReference type="PANTHER" id="PTHR24421:SF10">
    <property type="entry name" value="NITRATE_NITRITE SENSOR PROTEIN NARQ"/>
    <property type="match status" value="1"/>
</dbReference>
<keyword evidence="8" id="KW-0902">Two-component regulatory system</keyword>
<reference evidence="11 12" key="1">
    <citation type="submission" date="2021-05" db="EMBL/GenBank/DDBJ databases">
        <title>Novel Bacillus species.</title>
        <authorList>
            <person name="Liu G."/>
        </authorList>
    </citation>
    <scope>NUCLEOTIDE SEQUENCE [LARGE SCALE GENOMIC DNA]</scope>
    <source>
        <strain evidence="11 12">FJAT-49705</strain>
    </source>
</reference>
<name>A0ABS5NXW0_9BACI</name>
<organism evidence="11 12">
    <name type="scientific">Cytobacillus citreus</name>
    <dbReference type="NCBI Taxonomy" id="2833586"/>
    <lineage>
        <taxon>Bacteria</taxon>
        <taxon>Bacillati</taxon>
        <taxon>Bacillota</taxon>
        <taxon>Bacilli</taxon>
        <taxon>Bacillales</taxon>
        <taxon>Bacillaceae</taxon>
        <taxon>Cytobacillus</taxon>
    </lineage>
</organism>
<keyword evidence="4" id="KW-0808">Transferase</keyword>
<dbReference type="RefSeq" id="WP_213104134.1">
    <property type="nucleotide sequence ID" value="NZ_JAGYPM010000005.1"/>
</dbReference>
<evidence type="ECO:0000256" key="5">
    <source>
        <dbReference type="ARBA" id="ARBA00022741"/>
    </source>
</evidence>
<dbReference type="InterPro" id="IPR036890">
    <property type="entry name" value="HATPase_C_sf"/>
</dbReference>
<keyword evidence="9" id="KW-0472">Membrane</keyword>
<keyword evidence="12" id="KW-1185">Reference proteome</keyword>
<evidence type="ECO:0000256" key="3">
    <source>
        <dbReference type="ARBA" id="ARBA00022553"/>
    </source>
</evidence>
<dbReference type="Gene3D" id="1.20.5.1930">
    <property type="match status" value="1"/>
</dbReference>
<keyword evidence="3" id="KW-0597">Phosphoprotein</keyword>
<feature type="transmembrane region" description="Helical" evidence="9">
    <location>
        <begin position="26"/>
        <end position="43"/>
    </location>
</feature>
<evidence type="ECO:0000256" key="4">
    <source>
        <dbReference type="ARBA" id="ARBA00022679"/>
    </source>
</evidence>
<dbReference type="Gene3D" id="3.30.565.10">
    <property type="entry name" value="Histidine kinase-like ATPase, C-terminal domain"/>
    <property type="match status" value="1"/>
</dbReference>
<comment type="catalytic activity">
    <reaction evidence="1">
        <text>ATP + protein L-histidine = ADP + protein N-phospho-L-histidine.</text>
        <dbReference type="EC" id="2.7.13.3"/>
    </reaction>
</comment>
<dbReference type="SUPFAM" id="SSF55874">
    <property type="entry name" value="ATPase domain of HSP90 chaperone/DNA topoisomerase II/histidine kinase"/>
    <property type="match status" value="1"/>
</dbReference>
<feature type="transmembrane region" description="Helical" evidence="9">
    <location>
        <begin position="49"/>
        <end position="66"/>
    </location>
</feature>
<evidence type="ECO:0000313" key="12">
    <source>
        <dbReference type="Proteomes" id="UP000681027"/>
    </source>
</evidence>
<evidence type="ECO:0000256" key="8">
    <source>
        <dbReference type="ARBA" id="ARBA00023012"/>
    </source>
</evidence>
<dbReference type="Proteomes" id="UP000681027">
    <property type="component" value="Unassembled WGS sequence"/>
</dbReference>
<keyword evidence="9" id="KW-0812">Transmembrane</keyword>
<dbReference type="GO" id="GO:0016301">
    <property type="term" value="F:kinase activity"/>
    <property type="evidence" value="ECO:0007669"/>
    <property type="project" value="UniProtKB-KW"/>
</dbReference>
<dbReference type="InterPro" id="IPR011712">
    <property type="entry name" value="Sig_transdc_His_kin_sub3_dim/P"/>
</dbReference>
<dbReference type="InterPro" id="IPR050482">
    <property type="entry name" value="Sensor_HK_TwoCompSys"/>
</dbReference>
<dbReference type="CDD" id="cd16917">
    <property type="entry name" value="HATPase_UhpB-NarQ-NarX-like"/>
    <property type="match status" value="1"/>
</dbReference>
<gene>
    <name evidence="11" type="ORF">KHA94_21315</name>
</gene>
<dbReference type="Pfam" id="PF07730">
    <property type="entry name" value="HisKA_3"/>
    <property type="match status" value="1"/>
</dbReference>
<keyword evidence="5" id="KW-0547">Nucleotide-binding</keyword>
<dbReference type="EC" id="2.7.13.3" evidence="2"/>
<comment type="caution">
    <text evidence="11">The sequence shown here is derived from an EMBL/GenBank/DDBJ whole genome shotgun (WGS) entry which is preliminary data.</text>
</comment>
<dbReference type="PANTHER" id="PTHR24421">
    <property type="entry name" value="NITRATE/NITRITE SENSOR PROTEIN NARX-RELATED"/>
    <property type="match status" value="1"/>
</dbReference>
<proteinExistence type="predicted"/>
<protein>
    <recommendedName>
        <fullName evidence="2">histidine kinase</fullName>
        <ecNumber evidence="2">2.7.13.3</ecNumber>
    </recommendedName>
</protein>
<evidence type="ECO:0000256" key="2">
    <source>
        <dbReference type="ARBA" id="ARBA00012438"/>
    </source>
</evidence>
<dbReference type="EMBL" id="JAGYPM010000005">
    <property type="protein sequence ID" value="MBS4192684.1"/>
    <property type="molecule type" value="Genomic_DNA"/>
</dbReference>
<evidence type="ECO:0000313" key="11">
    <source>
        <dbReference type="EMBL" id="MBS4192684.1"/>
    </source>
</evidence>
<evidence type="ECO:0000259" key="10">
    <source>
        <dbReference type="Pfam" id="PF07730"/>
    </source>
</evidence>
<evidence type="ECO:0000256" key="6">
    <source>
        <dbReference type="ARBA" id="ARBA00022777"/>
    </source>
</evidence>